<evidence type="ECO:0000256" key="1">
    <source>
        <dbReference type="ARBA" id="ARBA00022679"/>
    </source>
</evidence>
<evidence type="ECO:0000313" key="4">
    <source>
        <dbReference type="EMBL" id="SEE93767.1"/>
    </source>
</evidence>
<feature type="domain" description="N-acetyltransferase" evidence="3">
    <location>
        <begin position="1"/>
        <end position="147"/>
    </location>
</feature>
<dbReference type="GO" id="GO:0016747">
    <property type="term" value="F:acyltransferase activity, transferring groups other than amino-acyl groups"/>
    <property type="evidence" value="ECO:0007669"/>
    <property type="project" value="InterPro"/>
</dbReference>
<proteinExistence type="predicted"/>
<dbReference type="AlphaFoldDB" id="A0A1H5MYF2"/>
<accession>A0A1H5MYF2</accession>
<dbReference type="SUPFAM" id="SSF55729">
    <property type="entry name" value="Acyl-CoA N-acyltransferases (Nat)"/>
    <property type="match status" value="1"/>
</dbReference>
<dbReference type="PANTHER" id="PTHR43877">
    <property type="entry name" value="AMINOALKYLPHOSPHONATE N-ACETYLTRANSFERASE-RELATED-RELATED"/>
    <property type="match status" value="1"/>
</dbReference>
<keyword evidence="5" id="KW-1185">Reference proteome</keyword>
<protein>
    <submittedName>
        <fullName evidence="4">N-acetylglutamate synthase, GNAT family</fullName>
    </submittedName>
</protein>
<evidence type="ECO:0000313" key="5">
    <source>
        <dbReference type="Proteomes" id="UP000199448"/>
    </source>
</evidence>
<reference evidence="4 5" key="1">
    <citation type="submission" date="2016-10" db="EMBL/GenBank/DDBJ databases">
        <authorList>
            <person name="de Groot N.N."/>
        </authorList>
    </citation>
    <scope>NUCLEOTIDE SEQUENCE [LARGE SCALE GENOMIC DNA]</scope>
    <source>
        <strain evidence="4 5">DSM 23553</strain>
    </source>
</reference>
<name>A0A1H5MYF2_9FLAO</name>
<dbReference type="InterPro" id="IPR000182">
    <property type="entry name" value="GNAT_dom"/>
</dbReference>
<dbReference type="InterPro" id="IPR016181">
    <property type="entry name" value="Acyl_CoA_acyltransferase"/>
</dbReference>
<keyword evidence="1" id="KW-0808">Transferase</keyword>
<sequence>MMIRAYQPTDKEAVLQLIRLNTPEYFAPAEEAELSLYLDEDSRYYFVVEEDGKIIGAGGINFFPEESLARISRDLIHPDHQGRGIGGKLTQFRIAEIKKRTPVTEVQVRTSQLVYKFYEKQGFEVQNIVKDFWAPDYHLYDMRRSLQQT</sequence>
<dbReference type="CDD" id="cd04301">
    <property type="entry name" value="NAT_SF"/>
    <property type="match status" value="1"/>
</dbReference>
<dbReference type="InterPro" id="IPR050832">
    <property type="entry name" value="Bact_Acetyltransf"/>
</dbReference>
<evidence type="ECO:0000256" key="2">
    <source>
        <dbReference type="ARBA" id="ARBA00023315"/>
    </source>
</evidence>
<keyword evidence="2" id="KW-0012">Acyltransferase</keyword>
<dbReference type="Gene3D" id="3.40.630.30">
    <property type="match status" value="1"/>
</dbReference>
<gene>
    <name evidence="4" type="ORF">SAMN04488034_103163</name>
</gene>
<dbReference type="Proteomes" id="UP000199448">
    <property type="component" value="Unassembled WGS sequence"/>
</dbReference>
<evidence type="ECO:0000259" key="3">
    <source>
        <dbReference type="PROSITE" id="PS51186"/>
    </source>
</evidence>
<dbReference type="PROSITE" id="PS51186">
    <property type="entry name" value="GNAT"/>
    <property type="match status" value="1"/>
</dbReference>
<dbReference type="EMBL" id="FNUG01000003">
    <property type="protein sequence ID" value="SEE93767.1"/>
    <property type="molecule type" value="Genomic_DNA"/>
</dbReference>
<dbReference type="RefSeq" id="WP_218124607.1">
    <property type="nucleotide sequence ID" value="NZ_FNGG01000003.1"/>
</dbReference>
<organism evidence="4 5">
    <name type="scientific">Salinimicrobium catena</name>
    <dbReference type="NCBI Taxonomy" id="390640"/>
    <lineage>
        <taxon>Bacteria</taxon>
        <taxon>Pseudomonadati</taxon>
        <taxon>Bacteroidota</taxon>
        <taxon>Flavobacteriia</taxon>
        <taxon>Flavobacteriales</taxon>
        <taxon>Flavobacteriaceae</taxon>
        <taxon>Salinimicrobium</taxon>
    </lineage>
</organism>
<dbReference type="Pfam" id="PF13508">
    <property type="entry name" value="Acetyltransf_7"/>
    <property type="match status" value="1"/>
</dbReference>
<dbReference type="STRING" id="390640.SAMN04488034_103163"/>